<evidence type="ECO:0000313" key="1">
    <source>
        <dbReference type="EMBL" id="SDX69627.1"/>
    </source>
</evidence>
<reference evidence="1 2" key="1">
    <citation type="submission" date="2016-10" db="EMBL/GenBank/DDBJ databases">
        <authorList>
            <person name="de Groot N.N."/>
        </authorList>
    </citation>
    <scope>NUCLEOTIDE SEQUENCE [LARGE SCALE GENOMIC DNA]</scope>
    <source>
        <strain evidence="1 2">CPCC 202699</strain>
    </source>
</reference>
<keyword evidence="2" id="KW-1185">Reference proteome</keyword>
<dbReference type="InterPro" id="IPR010296">
    <property type="entry name" value="DUF899_thioredox"/>
</dbReference>
<name>A0A1H3DTG2_9PSEU</name>
<sequence>MNSPKVVSREEFTVARKKLLESEKELSHVRDRVNAERRALPMVEIDKDYVFDGPDGPLSLLGLFEGRKQLIVYHFMMPPGSDHLCPGCTMLSDNVGHLAHLHDRDTTFVAVARAPLAEITPVKERMGWVFPWYSSEGSDFNYDFHVSLDADVAPIEYNYRTAEELEAAGLDWMLTGPGDWHGLSVFLRRGKRVYHTYSTYARGTDLLNGTFNYLDLTPLGRQGDGFYSPSRTGKE</sequence>
<dbReference type="AlphaFoldDB" id="A0A1H3DTG2"/>
<dbReference type="OrthoDB" id="4721017at2"/>
<dbReference type="EMBL" id="FNON01000003">
    <property type="protein sequence ID" value="SDX69627.1"/>
    <property type="molecule type" value="Genomic_DNA"/>
</dbReference>
<dbReference type="STRING" id="589385.SAMN05421504_103515"/>
<organism evidence="1 2">
    <name type="scientific">Amycolatopsis xylanica</name>
    <dbReference type="NCBI Taxonomy" id="589385"/>
    <lineage>
        <taxon>Bacteria</taxon>
        <taxon>Bacillati</taxon>
        <taxon>Actinomycetota</taxon>
        <taxon>Actinomycetes</taxon>
        <taxon>Pseudonocardiales</taxon>
        <taxon>Pseudonocardiaceae</taxon>
        <taxon>Amycolatopsis</taxon>
    </lineage>
</organism>
<gene>
    <name evidence="1" type="ORF">SAMN05421504_103515</name>
</gene>
<proteinExistence type="predicted"/>
<dbReference type="Proteomes" id="UP000199515">
    <property type="component" value="Unassembled WGS sequence"/>
</dbReference>
<evidence type="ECO:0000313" key="2">
    <source>
        <dbReference type="Proteomes" id="UP000199515"/>
    </source>
</evidence>
<protein>
    <submittedName>
        <fullName evidence="1">Predicted dithiol-disulfide oxidoreductase, DUF899 family</fullName>
    </submittedName>
</protein>
<dbReference type="RefSeq" id="WP_091289580.1">
    <property type="nucleotide sequence ID" value="NZ_FNON01000003.1"/>
</dbReference>
<accession>A0A1H3DTG2</accession>
<dbReference type="Pfam" id="PF05988">
    <property type="entry name" value="DUF899"/>
    <property type="match status" value="1"/>
</dbReference>